<dbReference type="Gene3D" id="1.25.10.10">
    <property type="entry name" value="Leucine-rich Repeat Variant"/>
    <property type="match status" value="1"/>
</dbReference>
<keyword evidence="3" id="KW-1185">Reference proteome</keyword>
<reference evidence="2 3" key="1">
    <citation type="submission" date="2024-08" db="EMBL/GenBank/DDBJ databases">
        <title>Tateyamaria sp. nov., isolated from marine algae.</title>
        <authorList>
            <person name="Choi B.J."/>
            <person name="Kim J.M."/>
            <person name="Lee J.K."/>
            <person name="Choi D.G."/>
            <person name="Bayburt H."/>
            <person name="Baek J.H."/>
            <person name="Han D.M."/>
            <person name="Jeon C.O."/>
        </authorList>
    </citation>
    <scope>NUCLEOTIDE SEQUENCE [LARGE SCALE GENOMIC DNA]</scope>
    <source>
        <strain evidence="2 3">KMU-156</strain>
    </source>
</reference>
<feature type="transmembrane region" description="Helical" evidence="1">
    <location>
        <begin position="146"/>
        <end position="164"/>
    </location>
</feature>
<evidence type="ECO:0000256" key="1">
    <source>
        <dbReference type="SAM" id="Phobius"/>
    </source>
</evidence>
<protein>
    <submittedName>
        <fullName evidence="2">HEAT repeat domain-containing protein</fullName>
    </submittedName>
</protein>
<accession>A0ABW8UU76</accession>
<gene>
    <name evidence="2" type="ORF">ACERZ8_12615</name>
</gene>
<dbReference type="RefSeq" id="WP_407592530.1">
    <property type="nucleotide sequence ID" value="NZ_JBHDIY010000002.1"/>
</dbReference>
<sequence length="635" mass="69354">MSSGLLTIMQHYAQNKDAAVRRNLCDALVADGSPEAADILLDLATQDPDAEVNALAAEQIAGLSPKQLEAVQPTLAQRFSPEKGKGQTLNWVRCANRIAKGTHTSLFAGLGTWRQEVRATRKLNRRLLLSRKNEFGLGARLLNRHMLISIIAAVALTMIMFALLVRNPHSELSWGLPFIGAISIVLAGIPLAVMFAPPTLAFRRSVIAYVDAMTVVKFAAVPIILIWLLSVAFGETLDAQFFGPILLYIVLPLFLVRLALNVATHVRQRLAYPLLLCLVAMGVLVAVYSILLWILDAIAPRWYEYGNIMSGLLTMIVPMSLFMAIHQGSFGNQVTQTGETPRSVIYNKLHWMSFAGLASAFIVVVAIAPATGVAPPGRGESTVIQLAGIDGNGNSTAPALSEEGQHLVSEIKAALQVLMVDIAEEGGNRQVVSYIEEMLPKITPSASFRLLRTQADGLLDAVYVSNLPSEKLIAFETIANQLYQLSDVIEFSRPVNLGQTVVFDRTSRIIFEATSPGYLAVSVTATRNERQTDVVIWLNGTMIDERSWSDPELFEGEIRRASNTLIADVPARKVNMDSVVSHFQTRIAYLVNTVLSLDMETRNNQDGTASDLMFSAVYNWAPNPAPVDKKSGPSF</sequence>
<proteinExistence type="predicted"/>
<evidence type="ECO:0000313" key="2">
    <source>
        <dbReference type="EMBL" id="MFL4470683.1"/>
    </source>
</evidence>
<organism evidence="2 3">
    <name type="scientific">Tateyamaria armeniaca</name>
    <dbReference type="NCBI Taxonomy" id="2518930"/>
    <lineage>
        <taxon>Bacteria</taxon>
        <taxon>Pseudomonadati</taxon>
        <taxon>Pseudomonadota</taxon>
        <taxon>Alphaproteobacteria</taxon>
        <taxon>Rhodobacterales</taxon>
        <taxon>Roseobacteraceae</taxon>
        <taxon>Tateyamaria</taxon>
    </lineage>
</organism>
<keyword evidence="1" id="KW-0812">Transmembrane</keyword>
<dbReference type="Proteomes" id="UP001627408">
    <property type="component" value="Unassembled WGS sequence"/>
</dbReference>
<feature type="transmembrane region" description="Helical" evidence="1">
    <location>
        <begin position="176"/>
        <end position="196"/>
    </location>
</feature>
<feature type="transmembrane region" description="Helical" evidence="1">
    <location>
        <begin position="208"/>
        <end position="229"/>
    </location>
</feature>
<evidence type="ECO:0000313" key="3">
    <source>
        <dbReference type="Proteomes" id="UP001627408"/>
    </source>
</evidence>
<keyword evidence="1" id="KW-1133">Transmembrane helix</keyword>
<feature type="transmembrane region" description="Helical" evidence="1">
    <location>
        <begin position="272"/>
        <end position="295"/>
    </location>
</feature>
<feature type="transmembrane region" description="Helical" evidence="1">
    <location>
        <begin position="307"/>
        <end position="328"/>
    </location>
</feature>
<comment type="caution">
    <text evidence="2">The sequence shown here is derived from an EMBL/GenBank/DDBJ whole genome shotgun (WGS) entry which is preliminary data.</text>
</comment>
<keyword evidence="1" id="KW-0472">Membrane</keyword>
<feature type="transmembrane region" description="Helical" evidence="1">
    <location>
        <begin position="241"/>
        <end position="260"/>
    </location>
</feature>
<dbReference type="SUPFAM" id="SSF48371">
    <property type="entry name" value="ARM repeat"/>
    <property type="match status" value="1"/>
</dbReference>
<dbReference type="EMBL" id="JBHDIY010000002">
    <property type="protein sequence ID" value="MFL4470683.1"/>
    <property type="molecule type" value="Genomic_DNA"/>
</dbReference>
<name>A0ABW8UU76_9RHOB</name>
<feature type="transmembrane region" description="Helical" evidence="1">
    <location>
        <begin position="349"/>
        <end position="368"/>
    </location>
</feature>
<dbReference type="InterPro" id="IPR011989">
    <property type="entry name" value="ARM-like"/>
</dbReference>
<dbReference type="Pfam" id="PF13646">
    <property type="entry name" value="HEAT_2"/>
    <property type="match status" value="1"/>
</dbReference>
<dbReference type="InterPro" id="IPR016024">
    <property type="entry name" value="ARM-type_fold"/>
</dbReference>